<reference evidence="2 4" key="1">
    <citation type="journal article" date="2020" name="Stud. Mycol.">
        <title>101 Dothideomycetes genomes: a test case for predicting lifestyles and emergence of pathogens.</title>
        <authorList>
            <person name="Haridas S."/>
            <person name="Albert R."/>
            <person name="Binder M."/>
            <person name="Bloem J."/>
            <person name="Labutti K."/>
            <person name="Salamov A."/>
            <person name="Andreopoulos B."/>
            <person name="Baker S."/>
            <person name="Barry K."/>
            <person name="Bills G."/>
            <person name="Bluhm B."/>
            <person name="Cannon C."/>
            <person name="Castanera R."/>
            <person name="Culley D."/>
            <person name="Daum C."/>
            <person name="Ezra D."/>
            <person name="Gonzalez J."/>
            <person name="Henrissat B."/>
            <person name="Kuo A."/>
            <person name="Liang C."/>
            <person name="Lipzen A."/>
            <person name="Lutzoni F."/>
            <person name="Magnuson J."/>
            <person name="Mondo S."/>
            <person name="Nolan M."/>
            <person name="Ohm R."/>
            <person name="Pangilinan J."/>
            <person name="Park H.-J."/>
            <person name="Ramirez L."/>
            <person name="Alfaro M."/>
            <person name="Sun H."/>
            <person name="Tritt A."/>
            <person name="Yoshinaga Y."/>
            <person name="Zwiers L.-H."/>
            <person name="Turgeon B."/>
            <person name="Goodwin S."/>
            <person name="Spatafora J."/>
            <person name="Crous P."/>
            <person name="Grigoriev I."/>
        </authorList>
    </citation>
    <scope>NUCLEOTIDE SEQUENCE</scope>
    <source>
        <strain evidence="2 4">CBS 304.34</strain>
    </source>
</reference>
<reference evidence="4" key="3">
    <citation type="submission" date="2025-04" db="UniProtKB">
        <authorList>
            <consortium name="RefSeq"/>
        </authorList>
    </citation>
    <scope>IDENTIFICATION</scope>
    <source>
        <strain evidence="4">CBS 304.34</strain>
    </source>
</reference>
<evidence type="ECO:0000313" key="4">
    <source>
        <dbReference type="RefSeq" id="XP_033583631.1"/>
    </source>
</evidence>
<dbReference type="GeneID" id="54464205"/>
<organism evidence="2">
    <name type="scientific">Mytilinidion resinicola</name>
    <dbReference type="NCBI Taxonomy" id="574789"/>
    <lineage>
        <taxon>Eukaryota</taxon>
        <taxon>Fungi</taxon>
        <taxon>Dikarya</taxon>
        <taxon>Ascomycota</taxon>
        <taxon>Pezizomycotina</taxon>
        <taxon>Dothideomycetes</taxon>
        <taxon>Pleosporomycetidae</taxon>
        <taxon>Mytilinidiales</taxon>
        <taxon>Mytilinidiaceae</taxon>
        <taxon>Mytilinidion</taxon>
    </lineage>
</organism>
<protein>
    <submittedName>
        <fullName evidence="2 4">Uncharacterized protein</fullName>
    </submittedName>
</protein>
<evidence type="ECO:0000313" key="2">
    <source>
        <dbReference type="EMBL" id="KAF2816667.1"/>
    </source>
</evidence>
<evidence type="ECO:0000256" key="1">
    <source>
        <dbReference type="SAM" id="MobiDB-lite"/>
    </source>
</evidence>
<dbReference type="RefSeq" id="XP_033583631.1">
    <property type="nucleotide sequence ID" value="XM_033723312.1"/>
</dbReference>
<feature type="region of interest" description="Disordered" evidence="1">
    <location>
        <begin position="563"/>
        <end position="582"/>
    </location>
</feature>
<proteinExistence type="predicted"/>
<dbReference type="AlphaFoldDB" id="A0A6A6Z8X9"/>
<dbReference type="Proteomes" id="UP000504636">
    <property type="component" value="Unplaced"/>
</dbReference>
<keyword evidence="3" id="KW-1185">Reference proteome</keyword>
<name>A0A6A6Z8X9_9PEZI</name>
<feature type="compositionally biased region" description="Basic and acidic residues" evidence="1">
    <location>
        <begin position="352"/>
        <end position="371"/>
    </location>
</feature>
<dbReference type="OrthoDB" id="10479324at2759"/>
<evidence type="ECO:0000313" key="3">
    <source>
        <dbReference type="Proteomes" id="UP000504636"/>
    </source>
</evidence>
<gene>
    <name evidence="2 4" type="ORF">BDZ99DRAFT_494456</name>
</gene>
<dbReference type="EMBL" id="MU003693">
    <property type="protein sequence ID" value="KAF2816667.1"/>
    <property type="molecule type" value="Genomic_DNA"/>
</dbReference>
<sequence>MEASQHDREKQWAYELDQQIRALSTMCSLVMDKFPNDSSKPPAHTNPKHREAVALSVLLIREPGENVTVAAAVDALSSRPYHELVVATNMDQDAGSSNYKYLFAPDEITDCEVLPDSDSPPDGFDRHVKVFGTLLRAYHNHFQQPTKRARFKRAFLTYSLGAGLPEYVHRLSFGVEQSSFVSFILSDLPHFGEDFEPLTFLAKDQPKISSMGMTLVDAVIRVVQQALHRKEDVEVDDAYELRLRQAMASLKKGEFDHDCAYALHIILRIRLRWVFKDIERALSSVSNHEAPESRTPDPLHWTTTLLQWDHMVTGLKDLLDMYGTCIDTLKNGATLMDENTPKKGTTLANENAPKDGDAPKDKTTPKNEDHSSTSTVSFNHSTHPHLTTLFRTPRLTPLTRLPYGTALTAWLRHTTSQPRAARTLLHPRCAALAALASHLTILPLSATPPADPKMDRHKAAFSLVFPGSVLPRGLHGWPATLKSHLSGDTAFQDLWQRRFPGSVPQEAQVLMALARVGRVRPPSRAMPVVASARLPAVGAAVVADRVVEAVWGRPWEGVRKAEPGRRVEGGKNGKKMKVGQRSGCGCSGEVAPFCVPEGLAGTVVEGIRDVVVQEVRARIGEREVRGLGEGLSEEVRELNERKRTRGQGSLMRHRERRGEEGKAKRKEKWEQKKDYYNNRKRAKREEGEKNRAEWERYQAEQKEALQAGEGAIVEQEADKKSEDVKVKPEADE</sequence>
<reference evidence="4" key="2">
    <citation type="submission" date="2020-04" db="EMBL/GenBank/DDBJ databases">
        <authorList>
            <consortium name="NCBI Genome Project"/>
        </authorList>
    </citation>
    <scope>NUCLEOTIDE SEQUENCE</scope>
    <source>
        <strain evidence="4">CBS 304.34</strain>
    </source>
</reference>
<feature type="compositionally biased region" description="Basic and acidic residues" evidence="1">
    <location>
        <begin position="716"/>
        <end position="732"/>
    </location>
</feature>
<feature type="region of interest" description="Disordered" evidence="1">
    <location>
        <begin position="334"/>
        <end position="380"/>
    </location>
</feature>
<feature type="compositionally biased region" description="Basic and acidic residues" evidence="1">
    <location>
        <begin position="656"/>
        <end position="703"/>
    </location>
</feature>
<accession>A0A6A6Z8X9</accession>
<feature type="region of interest" description="Disordered" evidence="1">
    <location>
        <begin position="637"/>
        <end position="732"/>
    </location>
</feature>